<dbReference type="EMBL" id="FQUZ01000056">
    <property type="protein sequence ID" value="SHF89801.1"/>
    <property type="molecule type" value="Genomic_DNA"/>
</dbReference>
<gene>
    <name evidence="1" type="ORF">SAMN02745117_02796</name>
</gene>
<dbReference type="Proteomes" id="UP000184327">
    <property type="component" value="Unassembled WGS sequence"/>
</dbReference>
<name>A0A1M5FFB8_9BURK</name>
<proteinExistence type="predicted"/>
<protein>
    <submittedName>
        <fullName evidence="1">Uncharacterized protein</fullName>
    </submittedName>
</protein>
<reference evidence="1 2" key="1">
    <citation type="submission" date="2016-11" db="EMBL/GenBank/DDBJ databases">
        <authorList>
            <person name="Jaros S."/>
            <person name="Januszkiewicz K."/>
            <person name="Wedrychowicz H."/>
        </authorList>
    </citation>
    <scope>NUCLEOTIDE SEQUENCE [LARGE SCALE GENOMIC DNA]</scope>
    <source>
        <strain evidence="1 2">DSM 16112</strain>
    </source>
</reference>
<sequence>MGGTSVTLNVPLSGNWEEDKAIIIKAAGQPTPADEYFTHATVIKGLFDCRTYNTPAQPNHPQRKGLLRKVHDELYPIAHFAKLYFTCPKNVVVQWIDGNQQHDAIVEYRKEGSNQSDIRYLEVTTLQGKEDADELEKLSKDSIYTTVGSNTAQEKHDRKVAQLRNILNKKAAIVYPDKTALLVYTDEDRFQHFHFGMPEPVINKKAEYEEVLRELELSLQNFSHVFIFSNSEIYCAWTNSK</sequence>
<evidence type="ECO:0000313" key="2">
    <source>
        <dbReference type="Proteomes" id="UP000184327"/>
    </source>
</evidence>
<dbReference type="RefSeq" id="WP_143164552.1">
    <property type="nucleotide sequence ID" value="NZ_FQUZ01000056.1"/>
</dbReference>
<dbReference type="AlphaFoldDB" id="A0A1M5FFB8"/>
<evidence type="ECO:0000313" key="1">
    <source>
        <dbReference type="EMBL" id="SHF89801.1"/>
    </source>
</evidence>
<accession>A0A1M5FFB8</accession>
<keyword evidence="2" id="KW-1185">Reference proteome</keyword>
<organism evidence="1 2">
    <name type="scientific">Lampropedia hyalina DSM 16112</name>
    <dbReference type="NCBI Taxonomy" id="1122156"/>
    <lineage>
        <taxon>Bacteria</taxon>
        <taxon>Pseudomonadati</taxon>
        <taxon>Pseudomonadota</taxon>
        <taxon>Betaproteobacteria</taxon>
        <taxon>Burkholderiales</taxon>
        <taxon>Comamonadaceae</taxon>
        <taxon>Lampropedia</taxon>
    </lineage>
</organism>
<dbReference type="OrthoDB" id="9153147at2"/>